<dbReference type="OrthoDB" id="989164at2759"/>
<evidence type="ECO:0000313" key="2">
    <source>
        <dbReference type="Proteomes" id="UP000828251"/>
    </source>
</evidence>
<organism evidence="1 2">
    <name type="scientific">Gossypium stocksii</name>
    <dbReference type="NCBI Taxonomy" id="47602"/>
    <lineage>
        <taxon>Eukaryota</taxon>
        <taxon>Viridiplantae</taxon>
        <taxon>Streptophyta</taxon>
        <taxon>Embryophyta</taxon>
        <taxon>Tracheophyta</taxon>
        <taxon>Spermatophyta</taxon>
        <taxon>Magnoliopsida</taxon>
        <taxon>eudicotyledons</taxon>
        <taxon>Gunneridae</taxon>
        <taxon>Pentapetalae</taxon>
        <taxon>rosids</taxon>
        <taxon>malvids</taxon>
        <taxon>Malvales</taxon>
        <taxon>Malvaceae</taxon>
        <taxon>Malvoideae</taxon>
        <taxon>Gossypium</taxon>
    </lineage>
</organism>
<dbReference type="EMBL" id="JAIQCV010000003">
    <property type="protein sequence ID" value="KAH1114310.1"/>
    <property type="molecule type" value="Genomic_DNA"/>
</dbReference>
<sequence>SSSSSTIISTNINFIPMLNGTDSTEWKRHLLIMFGCIGIDLALKEEQPAPITMKNIPYIKRDFERWDNSNCMSLIIMKHNNPKAFRGIRSEEITKAKYKGQGNVREYIMEMFHVSSSLKALKI</sequence>
<gene>
    <name evidence="1" type="ORF">J1N35_007688</name>
</gene>
<comment type="caution">
    <text evidence="1">The sequence shown here is derived from an EMBL/GenBank/DDBJ whole genome shotgun (WGS) entry which is preliminary data.</text>
</comment>
<feature type="non-terminal residue" evidence="1">
    <location>
        <position position="1"/>
    </location>
</feature>
<reference evidence="1 2" key="1">
    <citation type="journal article" date="2021" name="Plant Biotechnol. J.">
        <title>Multi-omics assisted identification of the key and species-specific regulatory components of drought-tolerant mechanisms in Gossypium stocksii.</title>
        <authorList>
            <person name="Yu D."/>
            <person name="Ke L."/>
            <person name="Zhang D."/>
            <person name="Wu Y."/>
            <person name="Sun Y."/>
            <person name="Mei J."/>
            <person name="Sun J."/>
            <person name="Sun Y."/>
        </authorList>
    </citation>
    <scope>NUCLEOTIDE SEQUENCE [LARGE SCALE GENOMIC DNA]</scope>
    <source>
        <strain evidence="2">cv. E1</strain>
        <tissue evidence="1">Leaf</tissue>
    </source>
</reference>
<accession>A0A9D3W9N7</accession>
<protein>
    <submittedName>
        <fullName evidence="1">Uncharacterized protein</fullName>
    </submittedName>
</protein>
<dbReference type="AlphaFoldDB" id="A0A9D3W9N7"/>
<keyword evidence="2" id="KW-1185">Reference proteome</keyword>
<evidence type="ECO:0000313" key="1">
    <source>
        <dbReference type="EMBL" id="KAH1114310.1"/>
    </source>
</evidence>
<proteinExistence type="predicted"/>
<feature type="non-terminal residue" evidence="1">
    <location>
        <position position="123"/>
    </location>
</feature>
<dbReference type="Proteomes" id="UP000828251">
    <property type="component" value="Unassembled WGS sequence"/>
</dbReference>
<name>A0A9D3W9N7_9ROSI</name>